<proteinExistence type="predicted"/>
<reference evidence="2 3" key="1">
    <citation type="submission" date="2018-09" db="EMBL/GenBank/DDBJ databases">
        <title>Discovery and Ecogenomic Context for Candidatus Cryosericales, a Global Caldiserica Order Active in Thawing Permafrost.</title>
        <authorList>
            <person name="Martinez M.A."/>
            <person name="Woodcroft B.J."/>
            <person name="Ignacio Espinoza J.C."/>
            <person name="Zayed A."/>
            <person name="Singleton C.M."/>
            <person name="Boyd J."/>
            <person name="Li Y.-F."/>
            <person name="Purvine S."/>
            <person name="Maughan H."/>
            <person name="Hodgkins S.B."/>
            <person name="Anderson D."/>
            <person name="Sederholm M."/>
            <person name="Temperton B."/>
            <person name="Saleska S.R."/>
            <person name="Tyson G.W."/>
            <person name="Rich V.I."/>
        </authorList>
    </citation>
    <scope>NUCLEOTIDE SEQUENCE [LARGE SCALE GENOMIC DNA]</scope>
    <source>
        <strain evidence="2 3">SMC7</strain>
    </source>
</reference>
<sequence length="161" mass="17740">MPNALIVFYSLDGDVRFLARTLAKELVMDSMELELVKPHPTHGFMKYFTGGFLAATGATPPLRPLAHDAADYDIVFIGTPVWNSRPTPAVRTFLKGADLEGKRVAFFTSYGGSDVKTHRILNSLVPGAKVVGNIGFKMPLKMDKEQCSADLVRWAKELLNN</sequence>
<accession>A0A398CSF2</accession>
<protein>
    <recommendedName>
        <fullName evidence="1">Flavodoxin-like domain-containing protein</fullName>
    </recommendedName>
</protein>
<evidence type="ECO:0000313" key="2">
    <source>
        <dbReference type="EMBL" id="RIE05535.1"/>
    </source>
</evidence>
<gene>
    <name evidence="2" type="ORF">SMC7_06920</name>
</gene>
<organism evidence="2 3">
    <name type="scientific">Candidatus Cryosericum terrychapinii</name>
    <dbReference type="NCBI Taxonomy" id="2290919"/>
    <lineage>
        <taxon>Bacteria</taxon>
        <taxon>Pseudomonadati</taxon>
        <taxon>Caldisericota/Cryosericota group</taxon>
        <taxon>Candidatus Cryosericota</taxon>
        <taxon>Candidatus Cryosericia</taxon>
        <taxon>Candidatus Cryosericales</taxon>
        <taxon>Candidatus Cryosericaceae</taxon>
        <taxon>Candidatus Cryosericum</taxon>
    </lineage>
</organism>
<dbReference type="Gene3D" id="3.40.50.360">
    <property type="match status" value="1"/>
</dbReference>
<dbReference type="PANTHER" id="PTHR39201:SF1">
    <property type="entry name" value="FLAVODOXIN-LIKE DOMAIN-CONTAINING PROTEIN"/>
    <property type="match status" value="1"/>
</dbReference>
<dbReference type="PANTHER" id="PTHR39201">
    <property type="entry name" value="EXPORTED PROTEIN-RELATED"/>
    <property type="match status" value="1"/>
</dbReference>
<keyword evidence="3" id="KW-1185">Reference proteome</keyword>
<dbReference type="InterPro" id="IPR029039">
    <property type="entry name" value="Flavoprotein-like_sf"/>
</dbReference>
<feature type="domain" description="Flavodoxin-like" evidence="1">
    <location>
        <begin position="4"/>
        <end position="159"/>
    </location>
</feature>
<evidence type="ECO:0000313" key="3">
    <source>
        <dbReference type="Proteomes" id="UP000266328"/>
    </source>
</evidence>
<dbReference type="SUPFAM" id="SSF52218">
    <property type="entry name" value="Flavoproteins"/>
    <property type="match status" value="1"/>
</dbReference>
<dbReference type="Proteomes" id="UP000266328">
    <property type="component" value="Unassembled WGS sequence"/>
</dbReference>
<dbReference type="AlphaFoldDB" id="A0A398CSF2"/>
<dbReference type="RefSeq" id="WP_119089622.1">
    <property type="nucleotide sequence ID" value="NZ_QXIS01000035.1"/>
</dbReference>
<dbReference type="Pfam" id="PF12682">
    <property type="entry name" value="Flavodoxin_4"/>
    <property type="match status" value="1"/>
</dbReference>
<comment type="caution">
    <text evidence="2">The sequence shown here is derived from an EMBL/GenBank/DDBJ whole genome shotgun (WGS) entry which is preliminary data.</text>
</comment>
<name>A0A398CSF2_9BACT</name>
<dbReference type="InterPro" id="IPR008254">
    <property type="entry name" value="Flavodoxin/NO_synth"/>
</dbReference>
<dbReference type="GO" id="GO:0010181">
    <property type="term" value="F:FMN binding"/>
    <property type="evidence" value="ECO:0007669"/>
    <property type="project" value="InterPro"/>
</dbReference>
<dbReference type="EMBL" id="QXIS01000035">
    <property type="protein sequence ID" value="RIE05535.1"/>
    <property type="molecule type" value="Genomic_DNA"/>
</dbReference>
<evidence type="ECO:0000259" key="1">
    <source>
        <dbReference type="PROSITE" id="PS50902"/>
    </source>
</evidence>
<dbReference type="OrthoDB" id="9806505at2"/>
<dbReference type="PROSITE" id="PS50902">
    <property type="entry name" value="FLAVODOXIN_LIKE"/>
    <property type="match status" value="1"/>
</dbReference>